<proteinExistence type="predicted"/>
<name>A0ABW1KBC7_9ACTN</name>
<accession>A0ABW1KBC7</accession>
<evidence type="ECO:0000313" key="3">
    <source>
        <dbReference type="Proteomes" id="UP001596203"/>
    </source>
</evidence>
<evidence type="ECO:0000313" key="2">
    <source>
        <dbReference type="EMBL" id="MFC6018592.1"/>
    </source>
</evidence>
<feature type="compositionally biased region" description="Basic and acidic residues" evidence="1">
    <location>
        <begin position="99"/>
        <end position="113"/>
    </location>
</feature>
<dbReference type="Proteomes" id="UP001596203">
    <property type="component" value="Unassembled WGS sequence"/>
</dbReference>
<sequence length="247" mass="26796">MDVPEASSAAGQRFQVQFDALDAATKALPDQVTALGETRQTLTARSVPAESLGRVPGSQTAATSHASNVAESARQLATAATQLDGIIGGMRATSTGTRGYDDANSKKQQEQNEKLAQTTAEPIGQRDKALAVLKGIEKENPISVAAVARNQVEKVMWLGNFQSGEIGDHYDKDVRELLNKPPTDANLLELARVETEFWYSDRGSYLGMTMGPDWRYDYLLSSRAEWLTELTPALRGDAEARIFPLAP</sequence>
<evidence type="ECO:0000256" key="1">
    <source>
        <dbReference type="SAM" id="MobiDB-lite"/>
    </source>
</evidence>
<dbReference type="EMBL" id="JBHSPR010000017">
    <property type="protein sequence ID" value="MFC6018592.1"/>
    <property type="molecule type" value="Genomic_DNA"/>
</dbReference>
<reference evidence="3" key="1">
    <citation type="journal article" date="2019" name="Int. J. Syst. Evol. Microbiol.">
        <title>The Global Catalogue of Microorganisms (GCM) 10K type strain sequencing project: providing services to taxonomists for standard genome sequencing and annotation.</title>
        <authorList>
            <consortium name="The Broad Institute Genomics Platform"/>
            <consortium name="The Broad Institute Genome Sequencing Center for Infectious Disease"/>
            <person name="Wu L."/>
            <person name="Ma J."/>
        </authorList>
    </citation>
    <scope>NUCLEOTIDE SEQUENCE [LARGE SCALE GENOMIC DNA]</scope>
    <source>
        <strain evidence="3">ZS-35-S2</strain>
    </source>
</reference>
<dbReference type="RefSeq" id="WP_377424230.1">
    <property type="nucleotide sequence ID" value="NZ_JBHSPR010000017.1"/>
</dbReference>
<comment type="caution">
    <text evidence="2">The sequence shown here is derived from an EMBL/GenBank/DDBJ whole genome shotgun (WGS) entry which is preliminary data.</text>
</comment>
<gene>
    <name evidence="2" type="ORF">ACFP2T_20575</name>
</gene>
<feature type="region of interest" description="Disordered" evidence="1">
    <location>
        <begin position="94"/>
        <end position="121"/>
    </location>
</feature>
<protein>
    <submittedName>
        <fullName evidence="2">Uncharacterized protein</fullName>
    </submittedName>
</protein>
<keyword evidence="3" id="KW-1185">Reference proteome</keyword>
<organism evidence="2 3">
    <name type="scientific">Plantactinospora solaniradicis</name>
    <dbReference type="NCBI Taxonomy" id="1723736"/>
    <lineage>
        <taxon>Bacteria</taxon>
        <taxon>Bacillati</taxon>
        <taxon>Actinomycetota</taxon>
        <taxon>Actinomycetes</taxon>
        <taxon>Micromonosporales</taxon>
        <taxon>Micromonosporaceae</taxon>
        <taxon>Plantactinospora</taxon>
    </lineage>
</organism>